<dbReference type="InterPro" id="IPR018294">
    <property type="entry name" value="ISPD_synthase_CS"/>
</dbReference>
<dbReference type="Gene3D" id="3.90.550.10">
    <property type="entry name" value="Spore Coat Polysaccharide Biosynthesis Protein SpsA, Chain A"/>
    <property type="match status" value="1"/>
</dbReference>
<comment type="caution">
    <text evidence="3">The sequence shown here is derived from an EMBL/GenBank/DDBJ whole genome shotgun (WGS) entry which is preliminary data.</text>
</comment>
<keyword evidence="4" id="KW-1185">Reference proteome</keyword>
<evidence type="ECO:0000256" key="1">
    <source>
        <dbReference type="ARBA" id="ARBA00022679"/>
    </source>
</evidence>
<dbReference type="RefSeq" id="WP_230756510.1">
    <property type="nucleotide sequence ID" value="NZ_JAINWA010000003.1"/>
</dbReference>
<accession>A0AAE3EIN5</accession>
<dbReference type="GO" id="GO:0008299">
    <property type="term" value="P:isoprenoid biosynthetic process"/>
    <property type="evidence" value="ECO:0007669"/>
    <property type="project" value="InterPro"/>
</dbReference>
<organism evidence="3 4">
    <name type="scientific">Teretinema zuelzerae</name>
    <dbReference type="NCBI Taxonomy" id="156"/>
    <lineage>
        <taxon>Bacteria</taxon>
        <taxon>Pseudomonadati</taxon>
        <taxon>Spirochaetota</taxon>
        <taxon>Spirochaetia</taxon>
        <taxon>Spirochaetales</taxon>
        <taxon>Treponemataceae</taxon>
        <taxon>Teretinema</taxon>
    </lineage>
</organism>
<dbReference type="InterPro" id="IPR050088">
    <property type="entry name" value="IspD/TarI_cytidylyltransf_bact"/>
</dbReference>
<dbReference type="SUPFAM" id="SSF53448">
    <property type="entry name" value="Nucleotide-diphospho-sugar transferases"/>
    <property type="match status" value="1"/>
</dbReference>
<dbReference type="InterPro" id="IPR029044">
    <property type="entry name" value="Nucleotide-diphossugar_trans"/>
</dbReference>
<dbReference type="GO" id="GO:0050518">
    <property type="term" value="F:2-C-methyl-D-erythritol 4-phosphate cytidylyltransferase activity"/>
    <property type="evidence" value="ECO:0007669"/>
    <property type="project" value="TreeGrafter"/>
</dbReference>
<dbReference type="CDD" id="cd02516">
    <property type="entry name" value="CDP-ME_synthetase"/>
    <property type="match status" value="1"/>
</dbReference>
<dbReference type="Pfam" id="PF01128">
    <property type="entry name" value="IspD"/>
    <property type="match status" value="1"/>
</dbReference>
<name>A0AAE3EIN5_9SPIR</name>
<gene>
    <name evidence="3" type="ORF">K7J14_11895</name>
</gene>
<reference evidence="3" key="1">
    <citation type="submission" date="2021-08" db="EMBL/GenBank/DDBJ databases">
        <title>Comparative analyses of Brucepasteria parasyntrophica and Teretinema zuelzerae.</title>
        <authorList>
            <person name="Song Y."/>
            <person name="Brune A."/>
        </authorList>
    </citation>
    <scope>NUCLEOTIDE SEQUENCE</scope>
    <source>
        <strain evidence="3">DSM 1903</strain>
    </source>
</reference>
<proteinExistence type="predicted"/>
<dbReference type="EMBL" id="JAINWA010000003">
    <property type="protein sequence ID" value="MCD1655397.1"/>
    <property type="molecule type" value="Genomic_DNA"/>
</dbReference>
<sequence length="246" mass="26570">MNRSVVITAAGSSSRMGSGLKKEYRTLPGFPAGSLPDPSSGAKSGRVSVLSAAVHAFLSSAYRFDSIVVTVPERGEADAARVLAEDPRIAPLITRNNTRLSFISGGSTRQESVFRALESLSGDDAPGTVLVHDGARPWISCDLIDAVQRTTEERGAAVPGIAAVDTQKEIDEEGRIIRHLERRFIAAVQTPQGFRFSPLLEAHRKAAGDGRTYTDDAEIWGRYEGDVFVCPGDRENRKITFPEDLA</sequence>
<dbReference type="PROSITE" id="PS01295">
    <property type="entry name" value="ISPD"/>
    <property type="match status" value="1"/>
</dbReference>
<protein>
    <submittedName>
        <fullName evidence="3">2-C-methyl-D-erythritol 4-phosphate cytidylyltransferase</fullName>
    </submittedName>
</protein>
<dbReference type="Proteomes" id="UP001198163">
    <property type="component" value="Unassembled WGS sequence"/>
</dbReference>
<evidence type="ECO:0000313" key="4">
    <source>
        <dbReference type="Proteomes" id="UP001198163"/>
    </source>
</evidence>
<keyword evidence="2 3" id="KW-0548">Nucleotidyltransferase</keyword>
<evidence type="ECO:0000313" key="3">
    <source>
        <dbReference type="EMBL" id="MCD1655397.1"/>
    </source>
</evidence>
<dbReference type="AlphaFoldDB" id="A0AAE3EIN5"/>
<dbReference type="InterPro" id="IPR034683">
    <property type="entry name" value="IspD/TarI"/>
</dbReference>
<dbReference type="PANTHER" id="PTHR32125:SF4">
    <property type="entry name" value="2-C-METHYL-D-ERYTHRITOL 4-PHOSPHATE CYTIDYLYLTRANSFERASE, CHLOROPLASTIC"/>
    <property type="match status" value="1"/>
</dbReference>
<keyword evidence="1" id="KW-0808">Transferase</keyword>
<dbReference type="PANTHER" id="PTHR32125">
    <property type="entry name" value="2-C-METHYL-D-ERYTHRITOL 4-PHOSPHATE CYTIDYLYLTRANSFERASE, CHLOROPLASTIC"/>
    <property type="match status" value="1"/>
</dbReference>
<evidence type="ECO:0000256" key="2">
    <source>
        <dbReference type="ARBA" id="ARBA00022695"/>
    </source>
</evidence>